<keyword evidence="8 9" id="KW-0807">Transducer</keyword>
<accession>A0A6P7PFW3</accession>
<feature type="transmembrane region" description="Helical" evidence="10">
    <location>
        <begin position="269"/>
        <end position="296"/>
    </location>
</feature>
<keyword evidence="5 9" id="KW-0297">G-protein coupled receptor</keyword>
<dbReference type="PANTHER" id="PTHR24233:SF10">
    <property type="entry name" value="P2Y PURINOCEPTOR 13"/>
    <property type="match status" value="1"/>
</dbReference>
<keyword evidence="12" id="KW-1185">Reference proteome</keyword>
<feature type="transmembrane region" description="Helical" evidence="10">
    <location>
        <begin position="194"/>
        <end position="215"/>
    </location>
</feature>
<dbReference type="InterPro" id="IPR017452">
    <property type="entry name" value="GPCR_Rhodpsn_7TM"/>
</dbReference>
<evidence type="ECO:0000256" key="1">
    <source>
        <dbReference type="ARBA" id="ARBA00004651"/>
    </source>
</evidence>
<dbReference type="PRINTS" id="PR01655">
    <property type="entry name" value="UDPGLUCOSER"/>
</dbReference>
<evidence type="ECO:0000256" key="2">
    <source>
        <dbReference type="ARBA" id="ARBA00022475"/>
    </source>
</evidence>
<organism evidence="12 13">
    <name type="scientific">Betta splendens</name>
    <name type="common">Siamese fighting fish</name>
    <dbReference type="NCBI Taxonomy" id="158456"/>
    <lineage>
        <taxon>Eukaryota</taxon>
        <taxon>Metazoa</taxon>
        <taxon>Chordata</taxon>
        <taxon>Craniata</taxon>
        <taxon>Vertebrata</taxon>
        <taxon>Euteleostomi</taxon>
        <taxon>Actinopterygii</taxon>
        <taxon>Neopterygii</taxon>
        <taxon>Teleostei</taxon>
        <taxon>Neoteleostei</taxon>
        <taxon>Acanthomorphata</taxon>
        <taxon>Anabantaria</taxon>
        <taxon>Anabantiformes</taxon>
        <taxon>Anabantoidei</taxon>
        <taxon>Osphronemidae</taxon>
        <taxon>Betta</taxon>
    </lineage>
</organism>
<feature type="domain" description="G-protein coupled receptors family 1 profile" evidence="11">
    <location>
        <begin position="39"/>
        <end position="293"/>
    </location>
</feature>
<reference evidence="13" key="1">
    <citation type="submission" date="2025-08" db="UniProtKB">
        <authorList>
            <consortium name="RefSeq"/>
        </authorList>
    </citation>
    <scope>IDENTIFICATION</scope>
</reference>
<feature type="transmembrane region" description="Helical" evidence="10">
    <location>
        <begin position="58"/>
        <end position="79"/>
    </location>
</feature>
<evidence type="ECO:0000256" key="6">
    <source>
        <dbReference type="ARBA" id="ARBA00023136"/>
    </source>
</evidence>
<keyword evidence="2" id="KW-1003">Cell membrane</keyword>
<dbReference type="OrthoDB" id="6163051at2759"/>
<dbReference type="PRINTS" id="PR00237">
    <property type="entry name" value="GPCRRHODOPSN"/>
</dbReference>
<dbReference type="Pfam" id="PF00001">
    <property type="entry name" value="7tm_1"/>
    <property type="match status" value="1"/>
</dbReference>
<evidence type="ECO:0000256" key="4">
    <source>
        <dbReference type="ARBA" id="ARBA00022989"/>
    </source>
</evidence>
<dbReference type="Proteomes" id="UP000515150">
    <property type="component" value="Chromosome 13"/>
</dbReference>
<evidence type="ECO:0000256" key="5">
    <source>
        <dbReference type="ARBA" id="ARBA00023040"/>
    </source>
</evidence>
<comment type="similarity">
    <text evidence="9">Belongs to the G-protein coupled receptor 1 family.</text>
</comment>
<dbReference type="InterPro" id="IPR005466">
    <property type="entry name" value="P2Y14_rcpt"/>
</dbReference>
<keyword evidence="4 10" id="KW-1133">Transmembrane helix</keyword>
<dbReference type="InterPro" id="IPR000276">
    <property type="entry name" value="GPCR_Rhodpsn"/>
</dbReference>
<feature type="transmembrane region" description="Helical" evidence="10">
    <location>
        <begin position="130"/>
        <end position="150"/>
    </location>
</feature>
<gene>
    <name evidence="13" type="primary">LOC114868558</name>
</gene>
<evidence type="ECO:0000256" key="8">
    <source>
        <dbReference type="ARBA" id="ARBA00023224"/>
    </source>
</evidence>
<keyword evidence="3 9" id="KW-0812">Transmembrane</keyword>
<dbReference type="AlphaFoldDB" id="A0A6P7PFW3"/>
<dbReference type="GeneID" id="114868558"/>
<feature type="transmembrane region" description="Helical" evidence="10">
    <location>
        <begin position="20"/>
        <end position="46"/>
    </location>
</feature>
<evidence type="ECO:0000256" key="9">
    <source>
        <dbReference type="RuleBase" id="RU000688"/>
    </source>
</evidence>
<name>A0A6P7PFW3_BETSP</name>
<feature type="transmembrane region" description="Helical" evidence="10">
    <location>
        <begin position="236"/>
        <end position="257"/>
    </location>
</feature>
<keyword evidence="7 9" id="KW-0675">Receptor</keyword>
<protein>
    <submittedName>
        <fullName evidence="13">P2Y purinoceptor 13-like</fullName>
    </submittedName>
</protein>
<dbReference type="PANTHER" id="PTHR24233">
    <property type="entry name" value="P2Y PURINOCEPTOR-RELATED G-PROTEIN COUPLED RECEPTOR"/>
    <property type="match status" value="1"/>
</dbReference>
<comment type="subcellular location">
    <subcellularLocation>
        <location evidence="1">Cell membrane</location>
        <topology evidence="1">Multi-pass membrane protein</topology>
    </subcellularLocation>
</comment>
<dbReference type="InParanoid" id="A0A6P7PFW3"/>
<dbReference type="PROSITE" id="PS00237">
    <property type="entry name" value="G_PROTEIN_RECEP_F1_1"/>
    <property type="match status" value="1"/>
</dbReference>
<dbReference type="Gene3D" id="1.20.1070.10">
    <property type="entry name" value="Rhodopsin 7-helix transmembrane proteins"/>
    <property type="match status" value="1"/>
</dbReference>
<dbReference type="GO" id="GO:0005886">
    <property type="term" value="C:plasma membrane"/>
    <property type="evidence" value="ECO:0007669"/>
    <property type="project" value="UniProtKB-SubCell"/>
</dbReference>
<dbReference type="RefSeq" id="XP_029028094.1">
    <property type="nucleotide sequence ID" value="XM_029172261.2"/>
</dbReference>
<evidence type="ECO:0000259" key="11">
    <source>
        <dbReference type="PROSITE" id="PS50262"/>
    </source>
</evidence>
<evidence type="ECO:0000256" key="7">
    <source>
        <dbReference type="ARBA" id="ARBA00023170"/>
    </source>
</evidence>
<dbReference type="PRINTS" id="PR01157">
    <property type="entry name" value="P2YPURNOCPTR"/>
</dbReference>
<sequence>MPPGNASGPSPPCSPVGLSAVNAAFSVLLLLSFPVALLLNAAAAWLSLRLRSTSTFVVYLKNLAAADLLVTLALPSMAASALPGAGDALKAFTCRYSGVVFYSALYTSIALMGLISLDRFFKVVRPYGRALGQSVAFSVGASASVWVVMFGSTAVPTVVLTNQRPANATGDFCMAMKGAAGVALHKCVVLFMEMLFWSVTVLIGFCYVCITLKVLQSFRKSGSSNSGGKKKTKLRVFSVLLVFVVCFVPFHVMRVPFTVNADFDLCSDMWLFVVHSLTLWLSTTNSCLDPLLYVYLSREFRDKAVDMVKAGGVCVGFCSNERVSQAEKVEHPTT</sequence>
<dbReference type="SUPFAM" id="SSF81321">
    <property type="entry name" value="Family A G protein-coupled receptor-like"/>
    <property type="match status" value="1"/>
</dbReference>
<evidence type="ECO:0000256" key="3">
    <source>
        <dbReference type="ARBA" id="ARBA00022692"/>
    </source>
</evidence>
<keyword evidence="6 10" id="KW-0472">Membrane</keyword>
<evidence type="ECO:0000313" key="13">
    <source>
        <dbReference type="RefSeq" id="XP_029028094.1"/>
    </source>
</evidence>
<proteinExistence type="inferred from homology"/>
<dbReference type="KEGG" id="bspl:114868558"/>
<feature type="transmembrane region" description="Helical" evidence="10">
    <location>
        <begin position="99"/>
        <end position="118"/>
    </location>
</feature>
<evidence type="ECO:0000256" key="10">
    <source>
        <dbReference type="SAM" id="Phobius"/>
    </source>
</evidence>
<dbReference type="PROSITE" id="PS50262">
    <property type="entry name" value="G_PROTEIN_RECEP_F1_2"/>
    <property type="match status" value="1"/>
</dbReference>
<dbReference type="GO" id="GO:0045028">
    <property type="term" value="F:G protein-coupled purinergic nucleotide receptor activity"/>
    <property type="evidence" value="ECO:0007669"/>
    <property type="project" value="InterPro"/>
</dbReference>
<evidence type="ECO:0000313" key="12">
    <source>
        <dbReference type="Proteomes" id="UP000515150"/>
    </source>
</evidence>